<feature type="transmembrane region" description="Helical" evidence="12">
    <location>
        <begin position="1088"/>
        <end position="1109"/>
    </location>
</feature>
<keyword evidence="5 13" id="KW-0732">Signal</keyword>
<dbReference type="PANTHER" id="PTHR45727:SF2">
    <property type="entry name" value="NPC INTRACELLULAR CHOLESTEROL TRANSPORTER 1"/>
    <property type="match status" value="1"/>
</dbReference>
<sequence>MYIKFIFFACVALCLWNTGVLARCVMRGSCSVVNGLEKPCPVDIEPPALLTSLPKEERDEIFSLLELRCPFILYDESGNVKPDEDILMCCDADQIRSMTNSMLLAAGVLGRCPTCLGNFVRQICEMNCSPEQSRFMNITTMVNPADNITYVNEINYRLFNDFMIDAHKSCSGVIVPQSGIPAINLMCGNAPVCDADAWFGFSGNLSVNPIAPVQVNFLRWPTPEDSMNVRAPLCNETLPGNIPCSCIDCLANCGNLEIEVPDICEVLGVDCVGFSVGLTFFVLTAIIFIILTLREYRKYRSQSSESEDLKYVYKVNAVIKVFQNCFQKIGVFSSDNPVLMILLTSWIAFGVSIGISQIVVTANPLELWSAPDSRSRQELNYFNSRFGPFYRAAQVFMTFNGLDPFTVNNITYGPAFRVEAIQELIKLENAIINIGKDDNTVTLTDVCYAPTRYAGVEKRFDQCLSMSVATYIPDRNNINNETYLNSIQGCINNYLALNCLADWGGGADPDMSFGGFSGKNYLDAKTLIINYPVASHLKQEDMVPVFEWEKKFIDLMHDYEQNLKPDFVDIAYGADRSIEDEIDRVSKAEIVPIAISYIIMFIYVILALGNVTRIKTFFIECKISVAVCCIIIVIIAIACAAGILGYTGITISLLALNVIPFFILSVGIDNVFLMVNELHYIESNLKSFDDYKEDLSFNKKRRYVFGKMMKNVGPSMFVSSLTQITCFSIGTISNLPAVRTFAIFAAIALGFLFLFQITIVVGILSIDYKRTVQNRYDIFCCIRKKVLDDENPLQDGTRSQGIIQRFMEPYANFILNWRVKIIVALLFMAMVGVSVILIPQIEVGLDQEMALPQDSFMYKYLQAVNNILPGGPPVFFVLKSGLNFTNHDHQNVICGGLSCNDDSLSTQIFVASKNTETTYIQKSSNSWLDDFLEWTTLPGSCCKYNSTDGGFCSSKDESPECEYCSIGRSEYGGGIRPAAEAFGKHIPGFLKDPPGEICSKGGLASYGGQVNYVLDSQGLATVYDTKFMAFHKSLVTSKDYFLAVKNAYEISANITKTIQARTGLDVEVFPYSVFYVYYEQYLTIWEDAFASIGFSLLGALFINFLVTGFNFLTTGALLLNVIMIVLELMGIMFIWNIPLNAVSTINLIVAIGIAVEFCSHMAYAYATSKCPPKEKVHDAIKKVGSTIITGITLTNVPIIVLAFSYTEIIEVFFFRMLFSLVILGFLHGMVFFPVLLSFLNDIKHR</sequence>
<comment type="similarity">
    <text evidence="2">Belongs to the patched family.</text>
</comment>
<name>A0A8J2R3I9_9NEOP</name>
<dbReference type="PROSITE" id="PS50156">
    <property type="entry name" value="SSD"/>
    <property type="match status" value="1"/>
</dbReference>
<evidence type="ECO:0000256" key="4">
    <source>
        <dbReference type="ARBA" id="ARBA00022692"/>
    </source>
</evidence>
<evidence type="ECO:0000256" key="1">
    <source>
        <dbReference type="ARBA" id="ARBA00004141"/>
    </source>
</evidence>
<dbReference type="GO" id="GO:0015918">
    <property type="term" value="P:sterol transport"/>
    <property type="evidence" value="ECO:0007669"/>
    <property type="project" value="TreeGrafter"/>
</dbReference>
<evidence type="ECO:0000256" key="11">
    <source>
        <dbReference type="ARBA" id="ARBA00034049"/>
    </source>
</evidence>
<dbReference type="InterPro" id="IPR053956">
    <property type="entry name" value="NPC1_MLD"/>
</dbReference>
<evidence type="ECO:0000313" key="15">
    <source>
        <dbReference type="EMBL" id="CAG9583165.1"/>
    </source>
</evidence>
<evidence type="ECO:0000313" key="16">
    <source>
        <dbReference type="Proteomes" id="UP000789524"/>
    </source>
</evidence>
<keyword evidence="3" id="KW-0813">Transport</keyword>
<dbReference type="GO" id="GO:0005886">
    <property type="term" value="C:plasma membrane"/>
    <property type="evidence" value="ECO:0007669"/>
    <property type="project" value="TreeGrafter"/>
</dbReference>
<feature type="transmembrane region" description="Helical" evidence="12">
    <location>
        <begin position="741"/>
        <end position="766"/>
    </location>
</feature>
<dbReference type="GO" id="GO:0015485">
    <property type="term" value="F:cholesterol binding"/>
    <property type="evidence" value="ECO:0007669"/>
    <property type="project" value="TreeGrafter"/>
</dbReference>
<evidence type="ECO:0000256" key="7">
    <source>
        <dbReference type="ARBA" id="ARBA00023055"/>
    </source>
</evidence>
<feature type="domain" description="SSD" evidence="14">
    <location>
        <begin position="589"/>
        <end position="766"/>
    </location>
</feature>
<feature type="signal peptide" evidence="13">
    <location>
        <begin position="1"/>
        <end position="22"/>
    </location>
</feature>
<dbReference type="InterPro" id="IPR053958">
    <property type="entry name" value="HMGCR/SNAP/NPC1-like_SSD"/>
</dbReference>
<feature type="transmembrane region" description="Helical" evidence="12">
    <location>
        <begin position="1147"/>
        <end position="1166"/>
    </location>
</feature>
<dbReference type="Pfam" id="PF12349">
    <property type="entry name" value="Sterol-sensing"/>
    <property type="match status" value="1"/>
</dbReference>
<dbReference type="Pfam" id="PF16414">
    <property type="entry name" value="NPC1_N"/>
    <property type="match status" value="1"/>
</dbReference>
<feature type="transmembrane region" description="Helical" evidence="12">
    <location>
        <begin position="1187"/>
        <end position="1206"/>
    </location>
</feature>
<dbReference type="GO" id="GO:0030299">
    <property type="term" value="P:intestinal cholesterol absorption"/>
    <property type="evidence" value="ECO:0007669"/>
    <property type="project" value="TreeGrafter"/>
</dbReference>
<dbReference type="InterPro" id="IPR000731">
    <property type="entry name" value="SSD"/>
</dbReference>
<evidence type="ECO:0000256" key="10">
    <source>
        <dbReference type="ARBA" id="ARBA00023180"/>
    </source>
</evidence>
<dbReference type="PANTHER" id="PTHR45727">
    <property type="entry name" value="NPC INTRACELLULAR CHOLESTEROL TRANSPORTER 1"/>
    <property type="match status" value="1"/>
</dbReference>
<evidence type="ECO:0000259" key="14">
    <source>
        <dbReference type="PROSITE" id="PS50156"/>
    </source>
</evidence>
<feature type="transmembrane region" description="Helical" evidence="12">
    <location>
        <begin position="590"/>
        <end position="611"/>
    </location>
</feature>
<keyword evidence="4 12" id="KW-0812">Transmembrane</keyword>
<accession>A0A8J2R3I9</accession>
<feature type="transmembrane region" description="Helical" evidence="12">
    <location>
        <begin position="651"/>
        <end position="675"/>
    </location>
</feature>
<comment type="subcellular location">
    <subcellularLocation>
        <location evidence="1">Membrane</location>
        <topology evidence="1">Multi-pass membrane protein</topology>
    </subcellularLocation>
</comment>
<dbReference type="Proteomes" id="UP000789524">
    <property type="component" value="Unassembled WGS sequence"/>
</dbReference>
<comment type="catalytic activity">
    <reaction evidence="11">
        <text>cholesterol(in) = cholesterol(out)</text>
        <dbReference type="Rhea" id="RHEA:39747"/>
        <dbReference type="ChEBI" id="CHEBI:16113"/>
    </reaction>
</comment>
<feature type="transmembrane region" description="Helical" evidence="12">
    <location>
        <begin position="716"/>
        <end position="735"/>
    </location>
</feature>
<feature type="transmembrane region" description="Helical" evidence="12">
    <location>
        <begin position="1212"/>
        <end position="1239"/>
    </location>
</feature>
<evidence type="ECO:0000256" key="5">
    <source>
        <dbReference type="ARBA" id="ARBA00022729"/>
    </source>
</evidence>
<feature type="chain" id="PRO_5035225823" evidence="13">
    <location>
        <begin position="23"/>
        <end position="1245"/>
    </location>
</feature>
<reference evidence="15" key="1">
    <citation type="submission" date="2021-09" db="EMBL/GenBank/DDBJ databases">
        <authorList>
            <person name="Martin H S."/>
        </authorList>
    </citation>
    <scope>NUCLEOTIDE SEQUENCE</scope>
</reference>
<dbReference type="SUPFAM" id="SSF82866">
    <property type="entry name" value="Multidrug efflux transporter AcrB transmembrane domain"/>
    <property type="match status" value="2"/>
</dbReference>
<evidence type="ECO:0000256" key="2">
    <source>
        <dbReference type="ARBA" id="ARBA00005585"/>
    </source>
</evidence>
<dbReference type="GO" id="GO:0042632">
    <property type="term" value="P:cholesterol homeostasis"/>
    <property type="evidence" value="ECO:0007669"/>
    <property type="project" value="TreeGrafter"/>
</dbReference>
<evidence type="ECO:0000256" key="6">
    <source>
        <dbReference type="ARBA" id="ARBA00022989"/>
    </source>
</evidence>
<dbReference type="OrthoDB" id="6510177at2759"/>
<comment type="caution">
    <text evidence="15">The sequence shown here is derived from an EMBL/GenBank/DDBJ whole genome shotgun (WGS) entry which is preliminary data.</text>
</comment>
<gene>
    <name evidence="15" type="ORF">DCHRY22_LOCUS14615</name>
</gene>
<feature type="transmembrane region" description="Helical" evidence="12">
    <location>
        <begin position="1116"/>
        <end position="1135"/>
    </location>
</feature>
<evidence type="ECO:0000256" key="3">
    <source>
        <dbReference type="ARBA" id="ARBA00022448"/>
    </source>
</evidence>
<evidence type="ECO:0000256" key="13">
    <source>
        <dbReference type="SAM" id="SignalP"/>
    </source>
</evidence>
<feature type="transmembrane region" description="Helical" evidence="12">
    <location>
        <begin position="821"/>
        <end position="841"/>
    </location>
</feature>
<keyword evidence="6 12" id="KW-1133">Transmembrane helix</keyword>
<dbReference type="Pfam" id="PF22314">
    <property type="entry name" value="NPC1_MLD"/>
    <property type="match status" value="1"/>
</dbReference>
<keyword evidence="10" id="KW-0325">Glycoprotein</keyword>
<protein>
    <submittedName>
        <fullName evidence="15">(African queen) hypothetical protein</fullName>
    </submittedName>
</protein>
<feature type="transmembrane region" description="Helical" evidence="12">
    <location>
        <begin position="338"/>
        <end position="360"/>
    </location>
</feature>
<feature type="transmembrane region" description="Helical" evidence="12">
    <location>
        <begin position="272"/>
        <end position="293"/>
    </location>
</feature>
<evidence type="ECO:0000256" key="8">
    <source>
        <dbReference type="ARBA" id="ARBA00023136"/>
    </source>
</evidence>
<evidence type="ECO:0000256" key="9">
    <source>
        <dbReference type="ARBA" id="ARBA00023157"/>
    </source>
</evidence>
<feature type="transmembrane region" description="Helical" evidence="12">
    <location>
        <begin position="623"/>
        <end position="645"/>
    </location>
</feature>
<proteinExistence type="inferred from homology"/>
<keyword evidence="7" id="KW-0445">Lipid transport</keyword>
<keyword evidence="9" id="KW-1015">Disulfide bond</keyword>
<dbReference type="Gene3D" id="1.20.1640.10">
    <property type="entry name" value="Multidrug efflux transporter AcrB transmembrane domain"/>
    <property type="match status" value="2"/>
</dbReference>
<dbReference type="AlphaFoldDB" id="A0A8J2R3I9"/>
<dbReference type="InterPro" id="IPR032190">
    <property type="entry name" value="NPC1_N"/>
</dbReference>
<keyword evidence="16" id="KW-1185">Reference proteome</keyword>
<evidence type="ECO:0000256" key="12">
    <source>
        <dbReference type="SAM" id="Phobius"/>
    </source>
</evidence>
<dbReference type="EMBL" id="CAKASE010000081">
    <property type="protein sequence ID" value="CAG9583165.1"/>
    <property type="molecule type" value="Genomic_DNA"/>
</dbReference>
<keyword evidence="8 12" id="KW-0472">Membrane</keyword>
<organism evidence="15 16">
    <name type="scientific">Danaus chrysippus</name>
    <name type="common">African queen</name>
    <dbReference type="NCBI Taxonomy" id="151541"/>
    <lineage>
        <taxon>Eukaryota</taxon>
        <taxon>Metazoa</taxon>
        <taxon>Ecdysozoa</taxon>
        <taxon>Arthropoda</taxon>
        <taxon>Hexapoda</taxon>
        <taxon>Insecta</taxon>
        <taxon>Pterygota</taxon>
        <taxon>Neoptera</taxon>
        <taxon>Endopterygota</taxon>
        <taxon>Lepidoptera</taxon>
        <taxon>Glossata</taxon>
        <taxon>Ditrysia</taxon>
        <taxon>Papilionoidea</taxon>
        <taxon>Nymphalidae</taxon>
        <taxon>Danainae</taxon>
        <taxon>Danaini</taxon>
        <taxon>Danaina</taxon>
        <taxon>Danaus</taxon>
        <taxon>Anosia</taxon>
    </lineage>
</organism>